<organism evidence="2 3">
    <name type="scientific">Cymbomonas tetramitiformis</name>
    <dbReference type="NCBI Taxonomy" id="36881"/>
    <lineage>
        <taxon>Eukaryota</taxon>
        <taxon>Viridiplantae</taxon>
        <taxon>Chlorophyta</taxon>
        <taxon>Pyramimonadophyceae</taxon>
        <taxon>Pyramimonadales</taxon>
        <taxon>Pyramimonadaceae</taxon>
        <taxon>Cymbomonas</taxon>
    </lineage>
</organism>
<evidence type="ECO:0000313" key="3">
    <source>
        <dbReference type="Proteomes" id="UP001190700"/>
    </source>
</evidence>
<accession>A0AAE0FSJ7</accession>
<dbReference type="EMBL" id="LGRX02014321">
    <property type="protein sequence ID" value="KAK3264855.1"/>
    <property type="molecule type" value="Genomic_DNA"/>
</dbReference>
<comment type="caution">
    <text evidence="2">The sequence shown here is derived from an EMBL/GenBank/DDBJ whole genome shotgun (WGS) entry which is preliminary data.</text>
</comment>
<feature type="region of interest" description="Disordered" evidence="1">
    <location>
        <begin position="70"/>
        <end position="101"/>
    </location>
</feature>
<name>A0AAE0FSJ7_9CHLO</name>
<proteinExistence type="predicted"/>
<gene>
    <name evidence="2" type="ORF">CYMTET_26429</name>
</gene>
<evidence type="ECO:0000256" key="1">
    <source>
        <dbReference type="SAM" id="MobiDB-lite"/>
    </source>
</evidence>
<keyword evidence="3" id="KW-1185">Reference proteome</keyword>
<dbReference type="Proteomes" id="UP001190700">
    <property type="component" value="Unassembled WGS sequence"/>
</dbReference>
<dbReference type="AlphaFoldDB" id="A0AAE0FSJ7"/>
<evidence type="ECO:0000313" key="2">
    <source>
        <dbReference type="EMBL" id="KAK3264855.1"/>
    </source>
</evidence>
<reference evidence="2 3" key="1">
    <citation type="journal article" date="2015" name="Genome Biol. Evol.">
        <title>Comparative Genomics of a Bacterivorous Green Alga Reveals Evolutionary Causalities and Consequences of Phago-Mixotrophic Mode of Nutrition.</title>
        <authorList>
            <person name="Burns J.A."/>
            <person name="Paasch A."/>
            <person name="Narechania A."/>
            <person name="Kim E."/>
        </authorList>
    </citation>
    <scope>NUCLEOTIDE SEQUENCE [LARGE SCALE GENOMIC DNA]</scope>
    <source>
        <strain evidence="2 3">PLY_AMNH</strain>
    </source>
</reference>
<sequence length="201" mass="21239">MLQACIKTAKDAVRALETYARRRPPLPPPLGARASCGASGDGKKSVFARLQLPVGAGAGPSGHAAVVDAPPKSQDAGARASSSIPEVRHEPRAGIAPPRAPSASVEPFDPLMGTHTFQAMQQPGADTVSVGDVSTGAIWLSDMDLVEVMGKAGQTAFIIRHWWEHEDEDMQVLLGECNVNRGRGVVGLTKKLSYRYSSKVC</sequence>
<protein>
    <submittedName>
        <fullName evidence="2">Uncharacterized protein</fullName>
    </submittedName>
</protein>